<gene>
    <name evidence="4" type="ORF">CLOHYLEM_04516</name>
</gene>
<dbReference type="InterPro" id="IPR008254">
    <property type="entry name" value="Flavodoxin/NO_synth"/>
</dbReference>
<protein>
    <recommendedName>
        <fullName evidence="3">Flavodoxin-like domain-containing protein</fullName>
    </recommendedName>
</protein>
<reference evidence="4" key="2">
    <citation type="submission" date="2013-06" db="EMBL/GenBank/DDBJ databases">
        <title>Draft genome sequence of Clostridium hylemonae (DSM 15053).</title>
        <authorList>
            <person name="Sudarsanam P."/>
            <person name="Ley R."/>
            <person name="Guruge J."/>
            <person name="Turnbaugh P.J."/>
            <person name="Mahowald M."/>
            <person name="Liep D."/>
            <person name="Gordon J."/>
        </authorList>
    </citation>
    <scope>NUCLEOTIDE SEQUENCE</scope>
    <source>
        <strain evidence="4">DSM 15053</strain>
    </source>
</reference>
<dbReference type="InterPro" id="IPR029039">
    <property type="entry name" value="Flavoprotein-like_sf"/>
</dbReference>
<reference evidence="4" key="1">
    <citation type="submission" date="2009-02" db="EMBL/GenBank/DDBJ databases">
        <authorList>
            <person name="Fulton L."/>
            <person name="Clifton S."/>
            <person name="Fulton B."/>
            <person name="Xu J."/>
            <person name="Minx P."/>
            <person name="Pepin K.H."/>
            <person name="Johnson M."/>
            <person name="Bhonagiri V."/>
            <person name="Nash W.E."/>
            <person name="Mardis E.R."/>
            <person name="Wilson R.K."/>
        </authorList>
    </citation>
    <scope>NUCLEOTIDE SEQUENCE [LARGE SCALE GENOMIC DNA]</scope>
    <source>
        <strain evidence="4">DSM 15053</strain>
    </source>
</reference>
<dbReference type="SUPFAM" id="SSF52218">
    <property type="entry name" value="Flavoproteins"/>
    <property type="match status" value="1"/>
</dbReference>
<dbReference type="GO" id="GO:0016651">
    <property type="term" value="F:oxidoreductase activity, acting on NAD(P)H"/>
    <property type="evidence" value="ECO:0007669"/>
    <property type="project" value="UniProtKB-ARBA"/>
</dbReference>
<feature type="region of interest" description="Disordered" evidence="1">
    <location>
        <begin position="23"/>
        <end position="73"/>
    </location>
</feature>
<name>C0BXH9_9FIRM</name>
<dbReference type="AlphaFoldDB" id="C0BXH9"/>
<evidence type="ECO:0000313" key="5">
    <source>
        <dbReference type="Proteomes" id="UP000004893"/>
    </source>
</evidence>
<feature type="compositionally biased region" description="Low complexity" evidence="1">
    <location>
        <begin position="28"/>
        <end position="60"/>
    </location>
</feature>
<dbReference type="OrthoDB" id="9806505at2"/>
<keyword evidence="5" id="KW-1185">Reference proteome</keyword>
<keyword evidence="2" id="KW-0732">Signal</keyword>
<organism evidence="4 5">
    <name type="scientific">[Clostridium] hylemonae DSM 15053</name>
    <dbReference type="NCBI Taxonomy" id="553973"/>
    <lineage>
        <taxon>Bacteria</taxon>
        <taxon>Bacillati</taxon>
        <taxon>Bacillota</taxon>
        <taxon>Clostridia</taxon>
        <taxon>Lachnospirales</taxon>
        <taxon>Lachnospiraceae</taxon>
    </lineage>
</organism>
<comment type="caution">
    <text evidence="4">The sequence shown here is derived from an EMBL/GenBank/DDBJ whole genome shotgun (WGS) entry which is preliminary data.</text>
</comment>
<dbReference type="STRING" id="553973.CLOHYLEM_04516"/>
<accession>C0BXH9</accession>
<evidence type="ECO:0000259" key="3">
    <source>
        <dbReference type="Pfam" id="PF12682"/>
    </source>
</evidence>
<dbReference type="eggNOG" id="COG0716">
    <property type="taxonomic scope" value="Bacteria"/>
</dbReference>
<proteinExistence type="predicted"/>
<dbReference type="RefSeq" id="WP_006441848.1">
    <property type="nucleotide sequence ID" value="NZ_CP036524.1"/>
</dbReference>
<evidence type="ECO:0000313" key="4">
    <source>
        <dbReference type="EMBL" id="EEG75286.1"/>
    </source>
</evidence>
<evidence type="ECO:0000256" key="2">
    <source>
        <dbReference type="SAM" id="SignalP"/>
    </source>
</evidence>
<dbReference type="Proteomes" id="UP000004893">
    <property type="component" value="Unassembled WGS sequence"/>
</dbReference>
<feature type="compositionally biased region" description="Acidic residues" evidence="1">
    <location>
        <begin position="61"/>
        <end position="72"/>
    </location>
</feature>
<dbReference type="PANTHER" id="PTHR39201">
    <property type="entry name" value="EXPORTED PROTEIN-RELATED"/>
    <property type="match status" value="1"/>
</dbReference>
<sequence length="248" mass="26578">MKKIFTALLAVMMLFTLAACGSTNTGGESASTSTPQSSTPESTAAPDSTPSESTETSQPSESEDIQPAEEESDSTRILIAYFSRAGENYNVGVIEKGNTAIIAEMIGEQTGGDLFHIETVTPYPENYRECTNVAQQELRDNARPELKATVDNFEDYDVVFLGYPNWWGDMPMAVYTFLESYDFSGKTVVPFATHEGSGLASTESSIASACSGAEVLGGLAIRGSVAQNSQAEANESVVNWLREAGFID</sequence>
<dbReference type="PANTHER" id="PTHR39201:SF1">
    <property type="entry name" value="FLAVODOXIN-LIKE DOMAIN-CONTAINING PROTEIN"/>
    <property type="match status" value="1"/>
</dbReference>
<evidence type="ECO:0000256" key="1">
    <source>
        <dbReference type="SAM" id="MobiDB-lite"/>
    </source>
</evidence>
<feature type="chain" id="PRO_5038673650" description="Flavodoxin-like domain-containing protein" evidence="2">
    <location>
        <begin position="19"/>
        <end position="248"/>
    </location>
</feature>
<feature type="signal peptide" evidence="2">
    <location>
        <begin position="1"/>
        <end position="18"/>
    </location>
</feature>
<dbReference type="Gene3D" id="3.40.50.360">
    <property type="match status" value="1"/>
</dbReference>
<dbReference type="HOGENOM" id="CLU_068890_0_0_9"/>
<dbReference type="EMBL" id="ABYI02000012">
    <property type="protein sequence ID" value="EEG75286.1"/>
    <property type="molecule type" value="Genomic_DNA"/>
</dbReference>
<feature type="domain" description="Flavodoxin-like" evidence="3">
    <location>
        <begin position="96"/>
        <end position="231"/>
    </location>
</feature>
<dbReference type="Pfam" id="PF12682">
    <property type="entry name" value="Flavodoxin_4"/>
    <property type="match status" value="1"/>
</dbReference>
<dbReference type="PROSITE" id="PS51257">
    <property type="entry name" value="PROKAR_LIPOPROTEIN"/>
    <property type="match status" value="1"/>
</dbReference>
<dbReference type="GO" id="GO:0010181">
    <property type="term" value="F:FMN binding"/>
    <property type="evidence" value="ECO:0007669"/>
    <property type="project" value="InterPro"/>
</dbReference>